<dbReference type="AlphaFoldDB" id="A0A7N2R1P2"/>
<evidence type="ECO:0000313" key="4">
    <source>
        <dbReference type="Proteomes" id="UP000594261"/>
    </source>
</evidence>
<dbReference type="Pfam" id="PF00400">
    <property type="entry name" value="WD40"/>
    <property type="match status" value="4"/>
</dbReference>
<accession>A0A7N2R1P2</accession>
<feature type="region of interest" description="Disordered" evidence="2">
    <location>
        <begin position="1"/>
        <end position="76"/>
    </location>
</feature>
<reference evidence="3 4" key="1">
    <citation type="journal article" date="2016" name="G3 (Bethesda)">
        <title>First Draft Assembly and Annotation of the Genome of a California Endemic Oak Quercus lobata Nee (Fagaceae).</title>
        <authorList>
            <person name="Sork V.L."/>
            <person name="Fitz-Gibbon S.T."/>
            <person name="Puiu D."/>
            <person name="Crepeau M."/>
            <person name="Gugger P.F."/>
            <person name="Sherman R."/>
            <person name="Stevens K."/>
            <person name="Langley C.H."/>
            <person name="Pellegrini M."/>
            <person name="Salzberg S.L."/>
        </authorList>
    </citation>
    <scope>NUCLEOTIDE SEQUENCE [LARGE SCALE GENOMIC DNA]</scope>
    <source>
        <strain evidence="3 4">cv. SW786</strain>
    </source>
</reference>
<dbReference type="PROSITE" id="PS50294">
    <property type="entry name" value="WD_REPEATS_REGION"/>
    <property type="match status" value="2"/>
</dbReference>
<evidence type="ECO:0000256" key="1">
    <source>
        <dbReference type="PROSITE-ProRule" id="PRU00221"/>
    </source>
</evidence>
<dbReference type="SMART" id="SM00320">
    <property type="entry name" value="WD40"/>
    <property type="match status" value="7"/>
</dbReference>
<evidence type="ECO:0000256" key="2">
    <source>
        <dbReference type="SAM" id="MobiDB-lite"/>
    </source>
</evidence>
<dbReference type="InterPro" id="IPR036322">
    <property type="entry name" value="WD40_repeat_dom_sf"/>
</dbReference>
<feature type="compositionally biased region" description="Low complexity" evidence="2">
    <location>
        <begin position="45"/>
        <end position="76"/>
    </location>
</feature>
<dbReference type="KEGG" id="qlo:115981899"/>
<dbReference type="FunFam" id="2.130.10.10:FF:000775">
    <property type="entry name" value="BnaA09g28200D protein"/>
    <property type="match status" value="1"/>
</dbReference>
<feature type="repeat" description="WD" evidence="1">
    <location>
        <begin position="358"/>
        <end position="388"/>
    </location>
</feature>
<dbReference type="Proteomes" id="UP000594261">
    <property type="component" value="Chromosome 3"/>
</dbReference>
<dbReference type="PANTHER" id="PTHR22844">
    <property type="entry name" value="F-BOX AND WD40 DOMAIN PROTEIN"/>
    <property type="match status" value="1"/>
</dbReference>
<keyword evidence="1" id="KW-0853">WD repeat</keyword>
<dbReference type="InterPro" id="IPR015943">
    <property type="entry name" value="WD40/YVTN_repeat-like_dom_sf"/>
</dbReference>
<gene>
    <name evidence="3" type="primary">LOC115981899</name>
</gene>
<feature type="repeat" description="WD" evidence="1">
    <location>
        <begin position="312"/>
        <end position="353"/>
    </location>
</feature>
<dbReference type="InterPro" id="IPR001680">
    <property type="entry name" value="WD40_rpt"/>
</dbReference>
<dbReference type="SUPFAM" id="SSF50978">
    <property type="entry name" value="WD40 repeat-like"/>
    <property type="match status" value="1"/>
</dbReference>
<organism evidence="3 4">
    <name type="scientific">Quercus lobata</name>
    <name type="common">Valley oak</name>
    <dbReference type="NCBI Taxonomy" id="97700"/>
    <lineage>
        <taxon>Eukaryota</taxon>
        <taxon>Viridiplantae</taxon>
        <taxon>Streptophyta</taxon>
        <taxon>Embryophyta</taxon>
        <taxon>Tracheophyta</taxon>
        <taxon>Spermatophyta</taxon>
        <taxon>Magnoliopsida</taxon>
        <taxon>eudicotyledons</taxon>
        <taxon>Gunneridae</taxon>
        <taxon>Pentapetalae</taxon>
        <taxon>rosids</taxon>
        <taxon>fabids</taxon>
        <taxon>Fagales</taxon>
        <taxon>Fagaceae</taxon>
        <taxon>Quercus</taxon>
    </lineage>
</organism>
<sequence length="453" mass="48891">MRVRTLLATCSSSTCTTTPTTNTDNYSTIPFPKNRTPTPKLLLASDTGSSSDITSNSTSSSNSTDTTTTTGTSSSTLQSNLSLQTLPSVPSLQKLSPETLNLSVSHLCITTIKPAVSLPITSLAVHSNLLYAASSHEINVYDCSTCSSVSSFNGQDSSSGSLKSVTFCNGKIFTAHQDCKIRVWQVTASPTKKHKLLTTLPTVNDRLRRFVLPKNYVTVRRHKKRLWIEHSDAVTGLAVNDGFIYSVSWDKSLKIWRASDLRCVESVKAHEDAVNAVTVSEDGTVYTGSADRRIRVWAKPFGEKRHALVATLEKHKSAVNALALNDDGSVLFSGACDRSILVWEREDSANHMAVTGALRGHSKAILCLINVSDLLFSGSADCTVRIWQRGLDGRYCCLAVLDGLQKPVKSLAAVSDDKSNGVVSVFGGSLDGEIKVWQVSVSNHYSPTSSVVL</sequence>
<evidence type="ECO:0000313" key="3">
    <source>
        <dbReference type="EnsemblPlants" id="QL03p056285:mrna:CDS:1"/>
    </source>
</evidence>
<dbReference type="InParanoid" id="A0A7N2R1P2"/>
<dbReference type="RefSeq" id="XP_030960189.1">
    <property type="nucleotide sequence ID" value="XM_031104329.1"/>
</dbReference>
<dbReference type="OrthoDB" id="674604at2759"/>
<dbReference type="Gene3D" id="2.130.10.10">
    <property type="entry name" value="YVTN repeat-like/Quinoprotein amine dehydrogenase"/>
    <property type="match status" value="3"/>
</dbReference>
<dbReference type="PANTHER" id="PTHR22844:SF199">
    <property type="entry name" value="F21J9.19"/>
    <property type="match status" value="1"/>
</dbReference>
<dbReference type="GeneID" id="115981899"/>
<feature type="repeat" description="WD" evidence="1">
    <location>
        <begin position="267"/>
        <end position="297"/>
    </location>
</feature>
<dbReference type="InterPro" id="IPR045182">
    <property type="entry name" value="JINGUBANG-like"/>
</dbReference>
<dbReference type="EnsemblPlants" id="QL03p056285:mrna">
    <property type="protein sequence ID" value="QL03p056285:mrna:CDS:1"/>
    <property type="gene ID" value="QL03p056285"/>
</dbReference>
<feature type="compositionally biased region" description="Low complexity" evidence="2">
    <location>
        <begin position="9"/>
        <end position="28"/>
    </location>
</feature>
<proteinExistence type="predicted"/>
<name>A0A7N2R1P2_QUELO</name>
<reference evidence="3" key="2">
    <citation type="submission" date="2021-01" db="UniProtKB">
        <authorList>
            <consortium name="EnsemblPlants"/>
        </authorList>
    </citation>
    <scope>IDENTIFICATION</scope>
</reference>
<dbReference type="Gramene" id="QL03p056285:mrna">
    <property type="protein sequence ID" value="QL03p056285:mrna:CDS:1"/>
    <property type="gene ID" value="QL03p056285"/>
</dbReference>
<protein>
    <submittedName>
        <fullName evidence="3">Uncharacterized protein</fullName>
    </submittedName>
</protein>
<keyword evidence="4" id="KW-1185">Reference proteome</keyword>
<dbReference type="OMA" id="NHMAVTG"/>
<dbReference type="PROSITE" id="PS50082">
    <property type="entry name" value="WD_REPEATS_2"/>
    <property type="match status" value="3"/>
</dbReference>
<dbReference type="EMBL" id="LRBV02000003">
    <property type="status" value="NOT_ANNOTATED_CDS"/>
    <property type="molecule type" value="Genomic_DNA"/>
</dbReference>